<dbReference type="GO" id="GO:0006310">
    <property type="term" value="P:DNA recombination"/>
    <property type="evidence" value="ECO:0007669"/>
    <property type="project" value="UniProtKB-UniRule"/>
</dbReference>
<evidence type="ECO:0000313" key="11">
    <source>
        <dbReference type="EMBL" id="EGG10633.1"/>
    </source>
</evidence>
<dbReference type="EMBL" id="GL883094">
    <property type="protein sequence ID" value="EGG10633.1"/>
    <property type="molecule type" value="Genomic_DNA"/>
</dbReference>
<dbReference type="InterPro" id="IPR014854">
    <property type="entry name" value="Nse4_C"/>
</dbReference>
<comment type="subcellular location">
    <subcellularLocation>
        <location evidence="1 7">Nucleus</location>
    </subcellularLocation>
</comment>
<evidence type="ECO:0000256" key="7">
    <source>
        <dbReference type="RuleBase" id="RU365071"/>
    </source>
</evidence>
<dbReference type="Pfam" id="PF08743">
    <property type="entry name" value="Nse4_C"/>
    <property type="match status" value="1"/>
</dbReference>
<evidence type="ECO:0000259" key="9">
    <source>
        <dbReference type="Pfam" id="PF08743"/>
    </source>
</evidence>
<dbReference type="PANTHER" id="PTHR16140:SF0">
    <property type="entry name" value="NON-STRUCTURAL MAINTENANCE OF CHROMOSOMES ELEMENT 4"/>
    <property type="match status" value="1"/>
</dbReference>
<dbReference type="eggNOG" id="KOG2866">
    <property type="taxonomic scope" value="Eukaryota"/>
</dbReference>
<feature type="compositionally biased region" description="Polar residues" evidence="8">
    <location>
        <begin position="1"/>
        <end position="13"/>
    </location>
</feature>
<feature type="domain" description="Nse4/EID protein Nse3/MAGE-binding" evidence="10">
    <location>
        <begin position="114"/>
        <end position="167"/>
    </location>
</feature>
<dbReference type="VEuPathDB" id="FungiDB:MELLADRAFT_93672"/>
<evidence type="ECO:0000256" key="8">
    <source>
        <dbReference type="SAM" id="MobiDB-lite"/>
    </source>
</evidence>
<proteinExistence type="inferred from homology"/>
<dbReference type="Proteomes" id="UP000001072">
    <property type="component" value="Unassembled WGS sequence"/>
</dbReference>
<feature type="region of interest" description="Disordered" evidence="8">
    <location>
        <begin position="1"/>
        <end position="43"/>
    </location>
</feature>
<evidence type="ECO:0000256" key="2">
    <source>
        <dbReference type="ARBA" id="ARBA00008997"/>
    </source>
</evidence>
<accession>F4RA22</accession>
<evidence type="ECO:0000256" key="6">
    <source>
        <dbReference type="ARBA" id="ARBA00023242"/>
    </source>
</evidence>
<dbReference type="InParanoid" id="F4RA22"/>
<feature type="domain" description="Non-structural maintenance of chromosome element 4 C-terminal" evidence="9">
    <location>
        <begin position="263"/>
        <end position="355"/>
    </location>
</feature>
<dbReference type="OrthoDB" id="361242at2759"/>
<evidence type="ECO:0000313" key="12">
    <source>
        <dbReference type="Proteomes" id="UP000001072"/>
    </source>
</evidence>
<protein>
    <recommendedName>
        <fullName evidence="7">Non-structural maintenance of chromosomes element 4</fullName>
    </recommendedName>
</protein>
<dbReference type="GeneID" id="18936654"/>
<dbReference type="InterPro" id="IPR029225">
    <property type="entry name" value="Nse4_Nse3-bd"/>
</dbReference>
<organism evidence="12">
    <name type="scientific">Melampsora larici-populina (strain 98AG31 / pathotype 3-4-7)</name>
    <name type="common">Poplar leaf rust fungus</name>
    <dbReference type="NCBI Taxonomy" id="747676"/>
    <lineage>
        <taxon>Eukaryota</taxon>
        <taxon>Fungi</taxon>
        <taxon>Dikarya</taxon>
        <taxon>Basidiomycota</taxon>
        <taxon>Pucciniomycotina</taxon>
        <taxon>Pucciniomycetes</taxon>
        <taxon>Pucciniales</taxon>
        <taxon>Melampsoraceae</taxon>
        <taxon>Melampsora</taxon>
    </lineage>
</organism>
<dbReference type="GO" id="GO:0005634">
    <property type="term" value="C:nucleus"/>
    <property type="evidence" value="ECO:0007669"/>
    <property type="project" value="UniProtKB-SubCell"/>
</dbReference>
<dbReference type="HOGENOM" id="CLU_041037_1_0_1"/>
<dbReference type="AlphaFoldDB" id="F4RA22"/>
<dbReference type="STRING" id="747676.F4RA22"/>
<dbReference type="KEGG" id="mlr:MELLADRAFT_93672"/>
<comment type="function">
    <text evidence="7">Component of the SMC5-SMC6 complex, that promotes sister chromatid alignment after DNA damage and facilitates double-stranded DNA breaks (DSBs) repair via homologous recombination between sister chromatids.</text>
</comment>
<comment type="similarity">
    <text evidence="2 7">Belongs to the NSE4 family.</text>
</comment>
<name>F4RA22_MELLP</name>
<evidence type="ECO:0000256" key="3">
    <source>
        <dbReference type="ARBA" id="ARBA00022763"/>
    </source>
</evidence>
<dbReference type="GO" id="GO:0030915">
    <property type="term" value="C:Smc5-Smc6 complex"/>
    <property type="evidence" value="ECO:0007669"/>
    <property type="project" value="UniProtKB-UniRule"/>
</dbReference>
<keyword evidence="4 7" id="KW-0233">DNA recombination</keyword>
<gene>
    <name evidence="11" type="ORF">MELLADRAFT_93672</name>
</gene>
<evidence type="ECO:0000259" key="10">
    <source>
        <dbReference type="Pfam" id="PF15412"/>
    </source>
</evidence>
<keyword evidence="3 7" id="KW-0227">DNA damage</keyword>
<keyword evidence="6 7" id="KW-0539">Nucleus</keyword>
<dbReference type="RefSeq" id="XP_007406102.1">
    <property type="nucleotide sequence ID" value="XM_007406040.1"/>
</dbReference>
<evidence type="ECO:0000256" key="4">
    <source>
        <dbReference type="ARBA" id="ARBA00023172"/>
    </source>
</evidence>
<feature type="compositionally biased region" description="Acidic residues" evidence="8">
    <location>
        <begin position="14"/>
        <end position="31"/>
    </location>
</feature>
<dbReference type="GO" id="GO:0006281">
    <property type="term" value="P:DNA repair"/>
    <property type="evidence" value="ECO:0007669"/>
    <property type="project" value="UniProtKB-UniRule"/>
</dbReference>
<sequence length="366" mass="42435">MPSNRNQQINELSQDNEQEVQSEEGSEDQMIEAENREPTERDILTGQNMNEICQLEEDREAQLISKRKLRNHFDEVMAMRDDTKMITNQSFHSRIQLLDGDFKSVMNPGVATIDAQALRLLSEAQVQRTRDLKTEIESFNTDDFITHFTQLLGKRNTMDSDDDDDDEDHVQNRARGFVDWEKAGKRLMRYSRRAPTMDVMYGPLDIEHKKRKFTQRTKVVKDPTQKTAPTEVAAADLNKVREETIRLTNSIRQNLHRQPESGVNFFKFFINPNSFSQSVENLFFISFLIKEGAAAIENEDEDGNPREFPIILASEIMSKQDMAEGAYKKAQVIMELTIQDWEDAIELFDIRKPMIEHRDPTPAKSK</sequence>
<dbReference type="InterPro" id="IPR027786">
    <property type="entry name" value="Nse4/EID"/>
</dbReference>
<evidence type="ECO:0000256" key="5">
    <source>
        <dbReference type="ARBA" id="ARBA00023204"/>
    </source>
</evidence>
<dbReference type="Pfam" id="PF15412">
    <property type="entry name" value="Nse4-Nse3_bdg"/>
    <property type="match status" value="1"/>
</dbReference>
<evidence type="ECO:0000256" key="1">
    <source>
        <dbReference type="ARBA" id="ARBA00004123"/>
    </source>
</evidence>
<reference evidence="12" key="1">
    <citation type="journal article" date="2011" name="Proc. Natl. Acad. Sci. U.S.A.">
        <title>Obligate biotrophy features unraveled by the genomic analysis of rust fungi.</title>
        <authorList>
            <person name="Duplessis S."/>
            <person name="Cuomo C.A."/>
            <person name="Lin Y.-C."/>
            <person name="Aerts A."/>
            <person name="Tisserant E."/>
            <person name="Veneault-Fourrey C."/>
            <person name="Joly D.L."/>
            <person name="Hacquard S."/>
            <person name="Amselem J."/>
            <person name="Cantarel B.L."/>
            <person name="Chiu R."/>
            <person name="Coutinho P.M."/>
            <person name="Feau N."/>
            <person name="Field M."/>
            <person name="Frey P."/>
            <person name="Gelhaye E."/>
            <person name="Goldberg J."/>
            <person name="Grabherr M.G."/>
            <person name="Kodira C.D."/>
            <person name="Kohler A."/>
            <person name="Kuees U."/>
            <person name="Lindquist E.A."/>
            <person name="Lucas S.M."/>
            <person name="Mago R."/>
            <person name="Mauceli E."/>
            <person name="Morin E."/>
            <person name="Murat C."/>
            <person name="Pangilinan J.L."/>
            <person name="Park R."/>
            <person name="Pearson M."/>
            <person name="Quesneville H."/>
            <person name="Rouhier N."/>
            <person name="Sakthikumar S."/>
            <person name="Salamov A.A."/>
            <person name="Schmutz J."/>
            <person name="Selles B."/>
            <person name="Shapiro H."/>
            <person name="Tanguay P."/>
            <person name="Tuskan G.A."/>
            <person name="Henrissat B."/>
            <person name="Van de Peer Y."/>
            <person name="Rouze P."/>
            <person name="Ellis J.G."/>
            <person name="Dodds P.N."/>
            <person name="Schein J.E."/>
            <person name="Zhong S."/>
            <person name="Hamelin R.C."/>
            <person name="Grigoriev I.V."/>
            <person name="Szabo L.J."/>
            <person name="Martin F."/>
        </authorList>
    </citation>
    <scope>NUCLEOTIDE SEQUENCE [LARGE SCALE GENOMIC DNA]</scope>
    <source>
        <strain evidence="12">98AG31 / pathotype 3-4-7</strain>
    </source>
</reference>
<dbReference type="PANTHER" id="PTHR16140">
    <property type="entry name" value="NON-STRUCTURAL MAINTENANCE OF CHROMOSOMES ELEMENT 4"/>
    <property type="match status" value="1"/>
</dbReference>
<feature type="compositionally biased region" description="Basic and acidic residues" evidence="8">
    <location>
        <begin position="33"/>
        <end position="43"/>
    </location>
</feature>
<keyword evidence="5 7" id="KW-0234">DNA repair</keyword>
<comment type="subunit">
    <text evidence="7">Component of the SMC5-SMC6 complex.</text>
</comment>
<dbReference type="FunCoup" id="F4RA22">
    <property type="interactions" value="243"/>
</dbReference>
<keyword evidence="12" id="KW-1185">Reference proteome</keyword>